<keyword evidence="1" id="KW-0175">Coiled coil</keyword>
<sequence length="838" mass="97294">MDTLLQTKLCKAEWNSIEIQVLPEEKRILQLIKKGYDSVNTKENFTINMERFTKLDMSLEMQYTLYIKYFQAEITEIKTKYCTDKDIWERVDKFQVGNKKIKKLKSIEALRIQNVDGMISKSKGEILEFILLDFCRSLCKEIKRDVVTFPYYYYTLSHCYQVCNGGTIQNTNIHLLDFVKAVLDDTAELVKPEYIISQSQNILEKNKWLYQFQDIQLFSHQKELFTICRTEQDTPKLILYIAPTGTGKTLSPIGLSEGSKVLFVCVARHVGLALARSAVSIGKKVAFAFGCTTASDIRLHYFAAIDYEVNKRSGKICKVDNSNGAKVEIMICDMQSYLTAMYYMLSFNSAQSIITYWDEPTITMDYENHELHETIHSNWKNNKIPNVVLSCATLPKEHEIHPVLQDFRVKFDGSSIHSIVSSEYRKTIPIVDSNGFSFLPHSHYSDFSQLRQVAKYCLENKTLLRYFDLEETVNFIKTVHYVQSKHETKDDLVVPERYLIPNYFTEVMQINMSTLKEYYLVLLNQISEKYWVLIRDLCQKFKKERYNTLSAKTSSEDPLKGCRLTTIDSHTLTDGPTIYLTKHVVNMAKYCVYQSNIPPSIMDELLKSIEKNNILQEQIEKMENELEKALTVKTNEDIENATKSKKKVKEKDTTKNSYAEGLEQNIRQLRHQIVPLSLPLEYVPNTSSHQALWNPNKQSTAFQVHIDQSTVKEVMGLKVDTVYKFLVMMGIGVLEKHEDPKYEELVKRLAQEQKLFLILTSSDYIYGTNYQFCHGFIGKDLEGVTQQKLIQSMGRIGRNNIQQSFSVRFRDNAFIERLFMQPIKNMEAENMNRLFCSD</sequence>
<proteinExistence type="predicted"/>
<name>A0A6C0HIX1_9ZZZZ</name>
<evidence type="ECO:0000256" key="1">
    <source>
        <dbReference type="SAM" id="Coils"/>
    </source>
</evidence>
<reference evidence="2" key="1">
    <citation type="journal article" date="2020" name="Nature">
        <title>Giant virus diversity and host interactions through global metagenomics.</title>
        <authorList>
            <person name="Schulz F."/>
            <person name="Roux S."/>
            <person name="Paez-Espino D."/>
            <person name="Jungbluth S."/>
            <person name="Walsh D.A."/>
            <person name="Denef V.J."/>
            <person name="McMahon K.D."/>
            <person name="Konstantinidis K.T."/>
            <person name="Eloe-Fadrosh E.A."/>
            <person name="Kyrpides N.C."/>
            <person name="Woyke T."/>
        </authorList>
    </citation>
    <scope>NUCLEOTIDE SEQUENCE</scope>
    <source>
        <strain evidence="2">GVMAG-M-3300023184-120</strain>
    </source>
</reference>
<dbReference type="AlphaFoldDB" id="A0A6C0HIX1"/>
<feature type="coiled-coil region" evidence="1">
    <location>
        <begin position="605"/>
        <end position="639"/>
    </location>
</feature>
<organism evidence="2">
    <name type="scientific">viral metagenome</name>
    <dbReference type="NCBI Taxonomy" id="1070528"/>
    <lineage>
        <taxon>unclassified sequences</taxon>
        <taxon>metagenomes</taxon>
        <taxon>organismal metagenomes</taxon>
    </lineage>
</organism>
<evidence type="ECO:0000313" key="2">
    <source>
        <dbReference type="EMBL" id="QHT80394.1"/>
    </source>
</evidence>
<protein>
    <recommendedName>
        <fullName evidence="3">Helicase/UvrB N-terminal domain-containing protein</fullName>
    </recommendedName>
</protein>
<accession>A0A6C0HIX1</accession>
<dbReference type="EMBL" id="MN739968">
    <property type="protein sequence ID" value="QHT80394.1"/>
    <property type="molecule type" value="Genomic_DNA"/>
</dbReference>
<evidence type="ECO:0008006" key="3">
    <source>
        <dbReference type="Google" id="ProtNLM"/>
    </source>
</evidence>